<evidence type="ECO:0000313" key="11">
    <source>
        <dbReference type="EMBL" id="CAH3035833.1"/>
    </source>
</evidence>
<feature type="transmembrane region" description="Helical" evidence="9">
    <location>
        <begin position="68"/>
        <end position="95"/>
    </location>
</feature>
<accession>A0AAU9VPL4</accession>
<dbReference type="InterPro" id="IPR000276">
    <property type="entry name" value="GPCR_Rhodpsn"/>
</dbReference>
<comment type="subcellular location">
    <subcellularLocation>
        <location evidence="1">Membrane</location>
        <topology evidence="1">Multi-pass membrane protein</topology>
    </subcellularLocation>
</comment>
<feature type="domain" description="G-protein coupled receptors family 1 profile" evidence="10">
    <location>
        <begin position="49"/>
        <end position="311"/>
    </location>
</feature>
<comment type="caution">
    <text evidence="11">The sequence shown here is derived from an EMBL/GenBank/DDBJ whole genome shotgun (WGS) entry which is preliminary data.</text>
</comment>
<feature type="transmembrane region" description="Helical" evidence="9">
    <location>
        <begin position="201"/>
        <end position="227"/>
    </location>
</feature>
<evidence type="ECO:0000256" key="9">
    <source>
        <dbReference type="SAM" id="Phobius"/>
    </source>
</evidence>
<dbReference type="Pfam" id="PF00001">
    <property type="entry name" value="7tm_1"/>
    <property type="match status" value="1"/>
</dbReference>
<dbReference type="PRINTS" id="PR00237">
    <property type="entry name" value="GPCRRHODOPSN"/>
</dbReference>
<dbReference type="SUPFAM" id="SSF81321">
    <property type="entry name" value="Family A G protein-coupled receptor-like"/>
    <property type="match status" value="1"/>
</dbReference>
<keyword evidence="4 8" id="KW-0297">G-protein coupled receptor</keyword>
<dbReference type="PANTHER" id="PTHR45695:SF9">
    <property type="entry name" value="LEUCOKININ RECEPTOR"/>
    <property type="match status" value="1"/>
</dbReference>
<dbReference type="CDD" id="cd00637">
    <property type="entry name" value="7tm_classA_rhodopsin-like"/>
    <property type="match status" value="1"/>
</dbReference>
<evidence type="ECO:0000256" key="4">
    <source>
        <dbReference type="ARBA" id="ARBA00023040"/>
    </source>
</evidence>
<dbReference type="EMBL" id="CALNXJ010000003">
    <property type="protein sequence ID" value="CAH3035833.1"/>
    <property type="molecule type" value="Genomic_DNA"/>
</dbReference>
<dbReference type="FunFam" id="1.20.1070.10:FF:000291">
    <property type="entry name" value="Predicted protein"/>
    <property type="match status" value="1"/>
</dbReference>
<keyword evidence="12" id="KW-1185">Reference proteome</keyword>
<keyword evidence="5 9" id="KW-0472">Membrane</keyword>
<feature type="transmembrane region" description="Helical" evidence="9">
    <location>
        <begin position="257"/>
        <end position="281"/>
    </location>
</feature>
<evidence type="ECO:0000256" key="1">
    <source>
        <dbReference type="ARBA" id="ARBA00004141"/>
    </source>
</evidence>
<feature type="transmembrane region" description="Helical" evidence="9">
    <location>
        <begin position="293"/>
        <end position="314"/>
    </location>
</feature>
<feature type="transmembrane region" description="Helical" evidence="9">
    <location>
        <begin position="155"/>
        <end position="173"/>
    </location>
</feature>
<protein>
    <recommendedName>
        <fullName evidence="10">G-protein coupled receptors family 1 profile domain-containing protein</fullName>
    </recommendedName>
</protein>
<feature type="transmembrane region" description="Helical" evidence="9">
    <location>
        <begin position="33"/>
        <end position="56"/>
    </location>
</feature>
<dbReference type="SMART" id="SM01381">
    <property type="entry name" value="7TM_GPCR_Srsx"/>
    <property type="match status" value="1"/>
</dbReference>
<gene>
    <name evidence="11" type="ORF">PMEA_00016509</name>
</gene>
<sequence length="390" mass="44487">MEESTLNCINSTTFSPTPREEECFSRDPMPLKIIRICAYCIVIFVSLVGNLLIIAVTRRTKMTSRKSIHYLIVNMAMADIFLTVHMPRMIALAYVGYEWKIDNLPGEIFCKISTLLNHACMTASILTVVAISFDRFLAVICPLRSSLLTIPRTKVIIIFIWLTAIAFRVPMAYSASLHNLNGKPNCYIVLDETFGDGTKKVYYFLNLFSLFVIPFFIIFILYTAILVTLKKRKPPQVDTTLNINPWQQRKEETTRRVLQLATAVVMAFIICWFLYFIRLILFSYNVDVSCHILFLHLFLAHSNSAINPCLYVVFSESYRHGVKNIISQYFPKVCWTENYVLPASAAVANSRATCQEKADGKFPHQRNCKGESAMIAERAMENSISDEDAV</sequence>
<dbReference type="Proteomes" id="UP001159428">
    <property type="component" value="Unassembled WGS sequence"/>
</dbReference>
<dbReference type="GO" id="GO:0005886">
    <property type="term" value="C:plasma membrane"/>
    <property type="evidence" value="ECO:0007669"/>
    <property type="project" value="TreeGrafter"/>
</dbReference>
<dbReference type="PANTHER" id="PTHR45695">
    <property type="entry name" value="LEUCOKININ RECEPTOR-RELATED"/>
    <property type="match status" value="1"/>
</dbReference>
<evidence type="ECO:0000256" key="8">
    <source>
        <dbReference type="RuleBase" id="RU000688"/>
    </source>
</evidence>
<keyword evidence="7 8" id="KW-0807">Transducer</keyword>
<evidence type="ECO:0000256" key="7">
    <source>
        <dbReference type="ARBA" id="ARBA00023224"/>
    </source>
</evidence>
<evidence type="ECO:0000256" key="2">
    <source>
        <dbReference type="ARBA" id="ARBA00022692"/>
    </source>
</evidence>
<keyword evidence="6 8" id="KW-0675">Receptor</keyword>
<evidence type="ECO:0000259" key="10">
    <source>
        <dbReference type="PROSITE" id="PS50262"/>
    </source>
</evidence>
<comment type="similarity">
    <text evidence="8">Belongs to the G-protein coupled receptor 1 family.</text>
</comment>
<evidence type="ECO:0000256" key="5">
    <source>
        <dbReference type="ARBA" id="ARBA00023136"/>
    </source>
</evidence>
<dbReference type="GO" id="GO:0004930">
    <property type="term" value="F:G protein-coupled receptor activity"/>
    <property type="evidence" value="ECO:0007669"/>
    <property type="project" value="UniProtKB-KW"/>
</dbReference>
<name>A0AAU9VPL4_9CNID</name>
<evidence type="ECO:0000313" key="12">
    <source>
        <dbReference type="Proteomes" id="UP001159428"/>
    </source>
</evidence>
<dbReference type="AlphaFoldDB" id="A0AAU9VPL4"/>
<feature type="transmembrane region" description="Helical" evidence="9">
    <location>
        <begin position="115"/>
        <end position="143"/>
    </location>
</feature>
<dbReference type="InterPro" id="IPR017452">
    <property type="entry name" value="GPCR_Rhodpsn_7TM"/>
</dbReference>
<proteinExistence type="inferred from homology"/>
<dbReference type="PROSITE" id="PS00237">
    <property type="entry name" value="G_PROTEIN_RECEP_F1_1"/>
    <property type="match status" value="1"/>
</dbReference>
<keyword evidence="3 9" id="KW-1133">Transmembrane helix</keyword>
<keyword evidence="2 8" id="KW-0812">Transmembrane</keyword>
<evidence type="ECO:0000256" key="6">
    <source>
        <dbReference type="ARBA" id="ARBA00023170"/>
    </source>
</evidence>
<dbReference type="PROSITE" id="PS50262">
    <property type="entry name" value="G_PROTEIN_RECEP_F1_2"/>
    <property type="match status" value="1"/>
</dbReference>
<dbReference type="Gene3D" id="1.20.1070.10">
    <property type="entry name" value="Rhodopsin 7-helix transmembrane proteins"/>
    <property type="match status" value="1"/>
</dbReference>
<organism evidence="11 12">
    <name type="scientific">Pocillopora meandrina</name>
    <dbReference type="NCBI Taxonomy" id="46732"/>
    <lineage>
        <taxon>Eukaryota</taxon>
        <taxon>Metazoa</taxon>
        <taxon>Cnidaria</taxon>
        <taxon>Anthozoa</taxon>
        <taxon>Hexacorallia</taxon>
        <taxon>Scleractinia</taxon>
        <taxon>Astrocoeniina</taxon>
        <taxon>Pocilloporidae</taxon>
        <taxon>Pocillopora</taxon>
    </lineage>
</organism>
<evidence type="ECO:0000256" key="3">
    <source>
        <dbReference type="ARBA" id="ARBA00022989"/>
    </source>
</evidence>
<reference evidence="11 12" key="1">
    <citation type="submission" date="2022-05" db="EMBL/GenBank/DDBJ databases">
        <authorList>
            <consortium name="Genoscope - CEA"/>
            <person name="William W."/>
        </authorList>
    </citation>
    <scope>NUCLEOTIDE SEQUENCE [LARGE SCALE GENOMIC DNA]</scope>
</reference>